<reference evidence="1" key="1">
    <citation type="submission" date="2018-11" db="EMBL/GenBank/DDBJ databases">
        <authorList>
            <consortium name="Pathogen Informatics"/>
        </authorList>
    </citation>
    <scope>NUCLEOTIDE SEQUENCE</scope>
</reference>
<keyword evidence="2" id="KW-1185">Reference proteome</keyword>
<name>A0A3S5AWP3_9PLAT</name>
<dbReference type="AlphaFoldDB" id="A0A3S5AWP3"/>
<organism evidence="1 2">
    <name type="scientific">Protopolystoma xenopodis</name>
    <dbReference type="NCBI Taxonomy" id="117903"/>
    <lineage>
        <taxon>Eukaryota</taxon>
        <taxon>Metazoa</taxon>
        <taxon>Spiralia</taxon>
        <taxon>Lophotrochozoa</taxon>
        <taxon>Platyhelminthes</taxon>
        <taxon>Monogenea</taxon>
        <taxon>Polyopisthocotylea</taxon>
        <taxon>Polystomatidea</taxon>
        <taxon>Polystomatidae</taxon>
        <taxon>Protopolystoma</taxon>
    </lineage>
</organism>
<comment type="caution">
    <text evidence="1">The sequence shown here is derived from an EMBL/GenBank/DDBJ whole genome shotgun (WGS) entry which is preliminary data.</text>
</comment>
<sequence>MVFDANGISRFQLFSLNSLKEPGIADLLRLLSDSYLYRFDRMSGCLTWLLTRAKKQEVESARVEQLRTDLADELAWTNVSVLPTEKSECRASLFNKNVDVNLARKFISRDTFPESINEKLYRFNLLVAN</sequence>
<protein>
    <submittedName>
        <fullName evidence="1">Uncharacterized protein</fullName>
    </submittedName>
</protein>
<gene>
    <name evidence="1" type="ORF">PXEA_LOCUS23937</name>
</gene>
<dbReference type="EMBL" id="CAAALY010112802">
    <property type="protein sequence ID" value="VEL30497.1"/>
    <property type="molecule type" value="Genomic_DNA"/>
</dbReference>
<proteinExistence type="predicted"/>
<accession>A0A3S5AWP3</accession>
<evidence type="ECO:0000313" key="2">
    <source>
        <dbReference type="Proteomes" id="UP000784294"/>
    </source>
</evidence>
<evidence type="ECO:0000313" key="1">
    <source>
        <dbReference type="EMBL" id="VEL30497.1"/>
    </source>
</evidence>
<dbReference type="Proteomes" id="UP000784294">
    <property type="component" value="Unassembled WGS sequence"/>
</dbReference>